<sequence length="334" mass="36628">MKAITRRNRIVIGSIAHQRLGCDLGAHLLASVVGNWRQRQERRLVCGKSFSDTPLTASQCLLTTLQAFLAQVSVERIKRFKAGSRDHEVASGVADQPLDLAFVVTSRRAAKAAIEQVMGLQPDHLFGQISATIPVNFDHGDAGVVVQNALGNAAEVITGGVMPRTKRFRGFRGEAHNEAVVAVGQTHTEKVDLALHAADHAVRLPKVHLGVSGRMAEGNKLLFQMQTLAAHILLDRAIFPVVAVFIAQPFIYPLRGVALLLDLLQIVLENLIYEPGERPQFGQSDRLAPLVAWRLRVLHHFAHGARIQLKGLRRLALAHPASGYRQTHFSVHAH</sequence>
<evidence type="ECO:0000313" key="2">
    <source>
        <dbReference type="Proteomes" id="UP000194003"/>
    </source>
</evidence>
<dbReference type="STRING" id="1434232.MAIT1_04902"/>
<evidence type="ECO:0000313" key="1">
    <source>
        <dbReference type="EMBL" id="OSM08780.1"/>
    </source>
</evidence>
<reference evidence="1 2" key="1">
    <citation type="journal article" date="2016" name="BMC Genomics">
        <title>Combined genomic and structural analyses of a cultured magnetotactic bacterium reveals its niche adaptation to a dynamic environment.</title>
        <authorList>
            <person name="Araujo A.C."/>
            <person name="Morillo V."/>
            <person name="Cypriano J."/>
            <person name="Teixeira L.C."/>
            <person name="Leao P."/>
            <person name="Lyra S."/>
            <person name="Almeida L.G."/>
            <person name="Bazylinski D.A."/>
            <person name="Vasconcellos A.T."/>
            <person name="Abreu F."/>
            <person name="Lins U."/>
        </authorList>
    </citation>
    <scope>NUCLEOTIDE SEQUENCE [LARGE SCALE GENOMIC DNA]</scope>
    <source>
        <strain evidence="1 2">IT-1</strain>
    </source>
</reference>
<keyword evidence="2" id="KW-1185">Reference proteome</keyword>
<gene>
    <name evidence="1" type="ORF">MAIT1_04902</name>
</gene>
<dbReference type="Proteomes" id="UP000194003">
    <property type="component" value="Unassembled WGS sequence"/>
</dbReference>
<protein>
    <submittedName>
        <fullName evidence="1">Uncharacterized protein</fullName>
    </submittedName>
</protein>
<accession>A0A1Y2KAB9</accession>
<comment type="caution">
    <text evidence="1">The sequence shown here is derived from an EMBL/GenBank/DDBJ whole genome shotgun (WGS) entry which is preliminary data.</text>
</comment>
<proteinExistence type="predicted"/>
<dbReference type="EMBL" id="LVJN01000001">
    <property type="protein sequence ID" value="OSM08780.1"/>
    <property type="molecule type" value="Genomic_DNA"/>
</dbReference>
<dbReference type="AlphaFoldDB" id="A0A1Y2KAB9"/>
<organism evidence="1 2">
    <name type="scientific">Magnetofaba australis IT-1</name>
    <dbReference type="NCBI Taxonomy" id="1434232"/>
    <lineage>
        <taxon>Bacteria</taxon>
        <taxon>Pseudomonadati</taxon>
        <taxon>Pseudomonadota</taxon>
        <taxon>Magnetococcia</taxon>
        <taxon>Magnetococcales</taxon>
        <taxon>Magnetococcaceae</taxon>
        <taxon>Magnetofaba</taxon>
    </lineage>
</organism>
<name>A0A1Y2KAB9_9PROT</name>